<feature type="transmembrane region" description="Helical" evidence="2">
    <location>
        <begin position="47"/>
        <end position="71"/>
    </location>
</feature>
<feature type="transmembrane region" description="Helical" evidence="2">
    <location>
        <begin position="105"/>
        <end position="126"/>
    </location>
</feature>
<evidence type="ECO:0000313" key="4">
    <source>
        <dbReference type="Proteomes" id="UP001244297"/>
    </source>
</evidence>
<feature type="transmembrane region" description="Helical" evidence="2">
    <location>
        <begin position="78"/>
        <end position="99"/>
    </location>
</feature>
<dbReference type="RefSeq" id="WP_238294104.1">
    <property type="nucleotide sequence ID" value="NZ_BPQS01000097.1"/>
</dbReference>
<keyword evidence="2" id="KW-1133">Transmembrane helix</keyword>
<proteinExistence type="predicted"/>
<feature type="transmembrane region" description="Helical" evidence="2">
    <location>
        <begin position="360"/>
        <end position="386"/>
    </location>
</feature>
<protein>
    <submittedName>
        <fullName evidence="3">Uncharacterized protein</fullName>
    </submittedName>
</protein>
<keyword evidence="2" id="KW-0812">Transmembrane</keyword>
<dbReference type="Proteomes" id="UP001244297">
    <property type="component" value="Unassembled WGS sequence"/>
</dbReference>
<reference evidence="4" key="1">
    <citation type="journal article" date="2019" name="Int. J. Syst. Evol. Microbiol.">
        <title>The Global Catalogue of Microorganisms (GCM) 10K type strain sequencing project: providing services to taxonomists for standard genome sequencing and annotation.</title>
        <authorList>
            <consortium name="The Broad Institute Genomics Platform"/>
            <consortium name="The Broad Institute Genome Sequencing Center for Infectious Disease"/>
            <person name="Wu L."/>
            <person name="Ma J."/>
        </authorList>
    </citation>
    <scope>NUCLEOTIDE SEQUENCE [LARGE SCALE GENOMIC DNA]</scope>
    <source>
        <strain evidence="4">CECT 7806</strain>
    </source>
</reference>
<accession>A0ABT8AY48</accession>
<feature type="transmembrane region" description="Helical" evidence="2">
    <location>
        <begin position="258"/>
        <end position="277"/>
    </location>
</feature>
<evidence type="ECO:0000313" key="3">
    <source>
        <dbReference type="EMBL" id="MDN3574699.1"/>
    </source>
</evidence>
<evidence type="ECO:0000256" key="1">
    <source>
        <dbReference type="SAM" id="MobiDB-lite"/>
    </source>
</evidence>
<sequence>MLQLSAHQSVDKMKKEPGIGSPERLDAEFPLSVAKFFILSTTVLQKIAIPGTGGLVWLLEPIFLSLLLYCLLRQVLSIRIYVFCASSLFLFQVSISGFWSSDRASIPSVVLVLFFSTFYLFSFKQVGPNFFKNISQFYIKMMIALAIAGTAQFFGQFIFPRPIVFFIDYLPSDFIVANYNNLNVLYFGSEIIKSNGVVFQEPSTYNQFLALALVAELSFRTRPFVLLTLVIGLGVTFSGTGLLALLPAFPFLAIRRPAIVFTIAGFGIIGLSTLILSTEWLDIYIQRLGEFAEPGTSGYARFVSGFVMLNDYLFEQDIPSALFGHGPGSVREYSMRYTYEVFSPTLIRMILDYGILGGGFYVMLMTYIIFSGPGTAAFNVALWTIFMWMGENSLTPVIHGLVLPMAAWPAIKSSVPASDVTDRA</sequence>
<name>A0ABT8AY48_9HYPH</name>
<feature type="compositionally biased region" description="Basic and acidic residues" evidence="1">
    <location>
        <begin position="9"/>
        <end position="21"/>
    </location>
</feature>
<evidence type="ECO:0000256" key="2">
    <source>
        <dbReference type="SAM" id="Phobius"/>
    </source>
</evidence>
<gene>
    <name evidence="3" type="ORF">QWZ18_29405</name>
</gene>
<feature type="region of interest" description="Disordered" evidence="1">
    <location>
        <begin position="1"/>
        <end position="21"/>
    </location>
</feature>
<feature type="transmembrane region" description="Helical" evidence="2">
    <location>
        <begin position="138"/>
        <end position="159"/>
    </location>
</feature>
<keyword evidence="2" id="KW-0472">Membrane</keyword>
<organism evidence="3 4">
    <name type="scientific">Methylobacterium longum</name>
    <dbReference type="NCBI Taxonomy" id="767694"/>
    <lineage>
        <taxon>Bacteria</taxon>
        <taxon>Pseudomonadati</taxon>
        <taxon>Pseudomonadota</taxon>
        <taxon>Alphaproteobacteria</taxon>
        <taxon>Hyphomicrobiales</taxon>
        <taxon>Methylobacteriaceae</taxon>
        <taxon>Methylobacterium</taxon>
    </lineage>
</organism>
<comment type="caution">
    <text evidence="3">The sequence shown here is derived from an EMBL/GenBank/DDBJ whole genome shotgun (WGS) entry which is preliminary data.</text>
</comment>
<feature type="transmembrane region" description="Helical" evidence="2">
    <location>
        <begin position="224"/>
        <end position="246"/>
    </location>
</feature>
<keyword evidence="4" id="KW-1185">Reference proteome</keyword>
<dbReference type="EMBL" id="JAUFPT010000112">
    <property type="protein sequence ID" value="MDN3574699.1"/>
    <property type="molecule type" value="Genomic_DNA"/>
</dbReference>